<dbReference type="SMART" id="SM01360">
    <property type="entry name" value="A2M"/>
    <property type="match status" value="1"/>
</dbReference>
<evidence type="ECO:0000313" key="6">
    <source>
        <dbReference type="EMBL" id="TGN17276.1"/>
    </source>
</evidence>
<dbReference type="InterPro" id="IPR011625">
    <property type="entry name" value="A2M_N_BRD"/>
</dbReference>
<dbReference type="PANTHER" id="PTHR40094:SF1">
    <property type="entry name" value="UBIQUITIN DOMAIN-CONTAINING PROTEIN"/>
    <property type="match status" value="1"/>
</dbReference>
<dbReference type="InterPro" id="IPR041246">
    <property type="entry name" value="Bact_MG10"/>
</dbReference>
<reference evidence="6" key="1">
    <citation type="journal article" date="2019" name="PLoS Negl. Trop. Dis.">
        <title>Revisiting the worldwide diversity of Leptospira species in the environment.</title>
        <authorList>
            <person name="Vincent A.T."/>
            <person name="Schiettekatte O."/>
            <person name="Bourhy P."/>
            <person name="Veyrier F.J."/>
            <person name="Picardeau M."/>
        </authorList>
    </citation>
    <scope>NUCLEOTIDE SEQUENCE [LARGE SCALE GENOMIC DNA]</scope>
    <source>
        <strain evidence="6">201300427</strain>
    </source>
</reference>
<gene>
    <name evidence="6" type="ORF">EHS15_17205</name>
</gene>
<dbReference type="InterPro" id="IPR051802">
    <property type="entry name" value="YfhM-like"/>
</dbReference>
<evidence type="ECO:0000256" key="3">
    <source>
        <dbReference type="SAM" id="MobiDB-lite"/>
    </source>
</evidence>
<keyword evidence="2" id="KW-0732">Signal</keyword>
<dbReference type="SMART" id="SM01359">
    <property type="entry name" value="A2M_N_2"/>
    <property type="match status" value="1"/>
</dbReference>
<dbReference type="Proteomes" id="UP000298058">
    <property type="component" value="Unassembled WGS sequence"/>
</dbReference>
<dbReference type="GO" id="GO:0004866">
    <property type="term" value="F:endopeptidase inhibitor activity"/>
    <property type="evidence" value="ECO:0007669"/>
    <property type="project" value="InterPro"/>
</dbReference>
<feature type="region of interest" description="Disordered" evidence="3">
    <location>
        <begin position="1611"/>
        <end position="1632"/>
    </location>
</feature>
<dbReference type="InterPro" id="IPR001599">
    <property type="entry name" value="Macroglobln_a2"/>
</dbReference>
<evidence type="ECO:0000259" key="4">
    <source>
        <dbReference type="SMART" id="SM01359"/>
    </source>
</evidence>
<dbReference type="PANTHER" id="PTHR40094">
    <property type="entry name" value="ALPHA-2-MACROGLOBULIN HOMOLOG"/>
    <property type="match status" value="1"/>
</dbReference>
<dbReference type="Gene3D" id="2.20.130.20">
    <property type="match status" value="1"/>
</dbReference>
<dbReference type="Gene3D" id="1.50.10.20">
    <property type="match status" value="1"/>
</dbReference>
<protein>
    <submittedName>
        <fullName evidence="6">Peptidase</fullName>
    </submittedName>
</protein>
<dbReference type="Pfam" id="PF17972">
    <property type="entry name" value="bMG5"/>
    <property type="match status" value="1"/>
</dbReference>
<sequence>MLQKRFLLLFTFFFFFESCGLVGNVFRKVTRVLFPKDCTVEVKLDTDGIKYMDDLWDYSFRLSHRTPASDFVSSVKFTPEAKYYRDLTGYNWSEDRFSLSQWNLLPGVAYKVEVSKFYSEEDCRHSAAVHFEIPSLSYKPRFSIHSENTFESELDKVLPLSVASIEEFKVRYAEVSPQILIQAVGAAGEKYNRHTSGISWKTKTWKPGEKINANQDQGMNLDSYFGSAGKKSWIALELGANVIDEEGKEKFKTENIFLQSTNLGISAKADQEKVYVWVNTLSKAIPVEKVKIGFYESGIQKGSCETDVNGYCSLSASNIVQGKSLIIAEQGETDKAFLYLGATKLYHYNYYADGNSLHAKLYFDRKLYRPGDRVEIKTFAGEKRNGSFFPYGGRSLTFKLKDSRGKDILSQTAVTSSQGGAHLSYTIPKDAPLGHYGVSVYPTEKIENYISYDSFQVEEFRPVNFAVSVELKQKVLMNEPVKGKIEGRYLFGAPMANANAKYSLLKKTKGIYFPDFSQYHFGGYSYYNDYEDDYSEDSSGYITGEEAVLNEKGELAFELPLKSLATEFSTSGSSISINSPYRLLLEASVLDVDGKSVTKTEAVDYYPSDSLVGIKCDDRYQGMEKNFKFELVTVSPEGKPLSGKNLKAYIIYNDWTSVLSKGIGKYFFRSNQLEKKIVDTKNLTTAGGKARFDYKVKDSGSYTLIVTNEDSVYSRIDFYAYQKETYYTWDFRGDDSIELKSDKQIYSIGDKAKVIIKSPFTNARAIVTVERDNVYFSESYQMKGNSLPIEIPIEAKYLPNVEVSVLLLTGRQSLPKDASEEDKKEFNEQDLGAPRSKTGYITLKVDTSGKIAPLEVKTDRNEYSPRDKVKIFIKTTPRSELVVSVADRGVLDLVGYQFTDPISVFYKLWRNIVDTFDLRELIIKHYAYQNKGDSPGGDYGEEAGGGFGFDSESGIRKDFRHTAYWNPSVIADSDGEAELEFTLPDNLTTFRVMVASSNNGTYAAKNKEFRVKKSLVLQKTASRFVRIGDELELGVSVTNNTEKNGKFKVDISSSLLSSQKPEILELNAGQTKQVVRKFKLTKEDYLKISGKSSPDSELVATYDVKAEPVSYSDYPDLKKADISDLLRVTIPIKELDPVVTERITGFTDSSYKQQIRFPSIDSVLAGKMSLNVNLSATALTGIRNAFDFYQSQPYFCMEQRTSAYLVTISAGELLKEFKYFPPTKDSYDFNQIEKLFLDEMSEFQYSDGSFSLWKQKWGRSGYPYLTAYVAQAMQLGKEKGFRSNETAMKEAVKYLENYVKNPYESKQESWQTLSLIYSVLAKEKKDVTGLQKSLFDNFSSLNPKSQSIFLLAYAEKNNINQVSSDSIFKKHYDLFLKNIIWEKDSVRVVSQKENYWDSYYSQATVLSGLLKLMIRVESENKKIPELIRNIMIERSTEYWRDSHSSGNLAFALREYRNRYEVGGSDTEGEVYFGEKNLISESFSGSSSNLLQEEFFIDRLFDKKQPTPTDLSFQRKSTEGRLYFSSNIRYTPVKDDRKASSNGINVEKKIYRVDGRNANGDPILKETGDQMQRGKTYLVKIAVNSDEDRPFLMVVDPIPSTVEVVNTSFLTESRRSGENTHSDSYEGEEYEDEGGSVFQMSYGEFEEFRDDRVLFSRDRIHKGKTEFQYFLRPLVKGVALSPAAEVFLMYHPSIKANTSTTKLKVD</sequence>
<dbReference type="EMBL" id="RQHW01000078">
    <property type="protein sequence ID" value="TGN17276.1"/>
    <property type="molecule type" value="Genomic_DNA"/>
</dbReference>
<name>A0A4R9LU31_9LEPT</name>
<dbReference type="InterPro" id="IPR041203">
    <property type="entry name" value="Bact_A2M_MG5"/>
</dbReference>
<keyword evidence="7" id="KW-1185">Reference proteome</keyword>
<dbReference type="InterPro" id="IPR041462">
    <property type="entry name" value="Bact_A2M_MG6"/>
</dbReference>
<evidence type="ECO:0000313" key="7">
    <source>
        <dbReference type="Proteomes" id="UP000298058"/>
    </source>
</evidence>
<proteinExistence type="inferred from homology"/>
<organism evidence="6 7">
    <name type="scientific">Leptospira idonii</name>
    <dbReference type="NCBI Taxonomy" id="1193500"/>
    <lineage>
        <taxon>Bacteria</taxon>
        <taxon>Pseudomonadati</taxon>
        <taxon>Spirochaetota</taxon>
        <taxon>Spirochaetia</taxon>
        <taxon>Leptospirales</taxon>
        <taxon>Leptospiraceae</taxon>
        <taxon>Leptospira</taxon>
    </lineage>
</organism>
<comment type="caution">
    <text evidence="6">The sequence shown here is derived from an EMBL/GenBank/DDBJ whole genome shotgun (WGS) entry which is preliminary data.</text>
</comment>
<evidence type="ECO:0000259" key="5">
    <source>
        <dbReference type="SMART" id="SM01360"/>
    </source>
</evidence>
<comment type="similarity">
    <text evidence="1">Belongs to the protease inhibitor I39 (alpha-2-macroglobulin) family. Bacterial alpha-2-macroglobulin subfamily.</text>
</comment>
<dbReference type="Pfam" id="PF17962">
    <property type="entry name" value="bMG6"/>
    <property type="match status" value="1"/>
</dbReference>
<evidence type="ECO:0000256" key="2">
    <source>
        <dbReference type="ARBA" id="ARBA00022729"/>
    </source>
</evidence>
<dbReference type="InterPro" id="IPR021868">
    <property type="entry name" value="Alpha_2_Macroglob_MG3"/>
</dbReference>
<feature type="domain" description="Alpha-2-macroglobulin bait region" evidence="4">
    <location>
        <begin position="737"/>
        <end position="893"/>
    </location>
</feature>
<dbReference type="RefSeq" id="WP_135761830.1">
    <property type="nucleotide sequence ID" value="NZ_RQHW01000078.1"/>
</dbReference>
<dbReference type="InterPro" id="IPR008930">
    <property type="entry name" value="Terpenoid_cyclase/PrenylTrfase"/>
</dbReference>
<dbReference type="Pfam" id="PF11974">
    <property type="entry name" value="bMG3"/>
    <property type="match status" value="1"/>
</dbReference>
<dbReference type="Gene3D" id="2.60.40.1930">
    <property type="match status" value="1"/>
</dbReference>
<dbReference type="Pfam" id="PF07703">
    <property type="entry name" value="A2M_BRD"/>
    <property type="match status" value="1"/>
</dbReference>
<feature type="domain" description="Alpha-2-macroglobulin" evidence="5">
    <location>
        <begin position="962"/>
        <end position="1051"/>
    </location>
</feature>
<dbReference type="InterPro" id="IPR002890">
    <property type="entry name" value="MG2"/>
</dbReference>
<dbReference type="Pfam" id="PF00207">
    <property type="entry name" value="A2M"/>
    <property type="match status" value="1"/>
</dbReference>
<dbReference type="OrthoDB" id="9767116at2"/>
<accession>A0A4R9LU31</accession>
<evidence type="ECO:0000256" key="1">
    <source>
        <dbReference type="ARBA" id="ARBA00010556"/>
    </source>
</evidence>
<dbReference type="Pfam" id="PF01835">
    <property type="entry name" value="MG2"/>
    <property type="match status" value="1"/>
</dbReference>
<feature type="compositionally biased region" description="Basic and acidic residues" evidence="3">
    <location>
        <begin position="1611"/>
        <end position="1623"/>
    </location>
</feature>
<dbReference type="SUPFAM" id="SSF48239">
    <property type="entry name" value="Terpenoid cyclases/Protein prenyltransferases"/>
    <property type="match status" value="1"/>
</dbReference>
<dbReference type="Pfam" id="PF17973">
    <property type="entry name" value="bMG10"/>
    <property type="match status" value="1"/>
</dbReference>